<dbReference type="AlphaFoldDB" id="A0AA45WRV5"/>
<proteinExistence type="predicted"/>
<name>A0AA45WRV5_9BACL</name>
<keyword evidence="2" id="KW-1185">Reference proteome</keyword>
<reference evidence="1" key="1">
    <citation type="submission" date="2017-05" db="EMBL/GenBank/DDBJ databases">
        <authorList>
            <person name="Varghese N."/>
            <person name="Submissions S."/>
        </authorList>
    </citation>
    <scope>NUCLEOTIDE SEQUENCE</scope>
    <source>
        <strain evidence="1">DSM 45262</strain>
    </source>
</reference>
<protein>
    <submittedName>
        <fullName evidence="1">Uncharacterized protein</fullName>
    </submittedName>
</protein>
<evidence type="ECO:0000313" key="1">
    <source>
        <dbReference type="EMBL" id="SMP32845.1"/>
    </source>
</evidence>
<sequence length="94" mass="10820">MILNMEGTSEEIKPFIEKIECQPYVDLFDGAFNCGEVQKQDRVKMTCYLGDEKQRFIKCVLSTVSGDLEIPLVHFMEVKIGKTISIYGRTFDIF</sequence>
<dbReference type="RefSeq" id="WP_102991189.1">
    <property type="nucleotide sequence ID" value="NZ_FXTU01000009.1"/>
</dbReference>
<gene>
    <name evidence="1" type="ORF">SAMN06265361_10956</name>
</gene>
<organism evidence="1 2">
    <name type="scientific">Laceyella tengchongensis</name>
    <dbReference type="NCBI Taxonomy" id="574699"/>
    <lineage>
        <taxon>Bacteria</taxon>
        <taxon>Bacillati</taxon>
        <taxon>Bacillota</taxon>
        <taxon>Bacilli</taxon>
        <taxon>Bacillales</taxon>
        <taxon>Thermoactinomycetaceae</taxon>
        <taxon>Laceyella</taxon>
    </lineage>
</organism>
<accession>A0AA45WRV5</accession>
<dbReference type="EMBL" id="FXTU01000009">
    <property type="protein sequence ID" value="SMP32845.1"/>
    <property type="molecule type" value="Genomic_DNA"/>
</dbReference>
<comment type="caution">
    <text evidence="1">The sequence shown here is derived from an EMBL/GenBank/DDBJ whole genome shotgun (WGS) entry which is preliminary data.</text>
</comment>
<evidence type="ECO:0000313" key="2">
    <source>
        <dbReference type="Proteomes" id="UP001157946"/>
    </source>
</evidence>
<dbReference type="Proteomes" id="UP001157946">
    <property type="component" value="Unassembled WGS sequence"/>
</dbReference>